<dbReference type="AlphaFoldDB" id="A0AAE5TWR4"/>
<name>A0AAE5TWR4_9HYPH</name>
<dbReference type="Proteomes" id="UP000220927">
    <property type="component" value="Chromosome"/>
</dbReference>
<sequence>MPLSNPSPLPSVLPHRAVPLDVATAFAVSPQTLTASGYVNSQQAQVDIGNGLWEGRLTLELSALDLSSNDETYRLMLLGSNDAAFGNGNVDILATQDFAAASAGRLLPTVAPASSSVPPAGRQSGRFVVPVTNLRGQFLFRYLQLYALLGGTTPSITLSAWLAADEG</sequence>
<protein>
    <submittedName>
        <fullName evidence="1">Uncharacterized protein</fullName>
    </submittedName>
</protein>
<evidence type="ECO:0000313" key="2">
    <source>
        <dbReference type="Proteomes" id="UP000220927"/>
    </source>
</evidence>
<proteinExistence type="predicted"/>
<keyword evidence="2" id="KW-1185">Reference proteome</keyword>
<dbReference type="RefSeq" id="WP_054182624.1">
    <property type="nucleotide sequence ID" value="NZ_CP034998.1"/>
</dbReference>
<evidence type="ECO:0000313" key="1">
    <source>
        <dbReference type="EMBL" id="QAS79045.1"/>
    </source>
</evidence>
<accession>A0AAE5TWR4</accession>
<reference evidence="1 2" key="1">
    <citation type="submission" date="2019-01" db="EMBL/GenBank/DDBJ databases">
        <title>Genomic insights into the origins and evolution of symbiotic genes in the Phaseolus vulgaris microsymbionts.</title>
        <authorList>
            <person name="Tong W."/>
        </authorList>
    </citation>
    <scope>NUCLEOTIDE SEQUENCE [LARGE SCALE GENOMIC DNA]</scope>
    <source>
        <strain evidence="1 2">FH23</strain>
    </source>
</reference>
<dbReference type="EMBL" id="CP034998">
    <property type="protein sequence ID" value="QAS79045.1"/>
    <property type="molecule type" value="Genomic_DNA"/>
</dbReference>
<dbReference type="KEGG" id="rad:CO657_13645"/>
<gene>
    <name evidence="1" type="ORF">CO657_13645</name>
</gene>
<organism evidence="1 2">
    <name type="scientific">Rhizobium acidisoli</name>
    <dbReference type="NCBI Taxonomy" id="1538158"/>
    <lineage>
        <taxon>Bacteria</taxon>
        <taxon>Pseudomonadati</taxon>
        <taxon>Pseudomonadota</taxon>
        <taxon>Alphaproteobacteria</taxon>
        <taxon>Hyphomicrobiales</taxon>
        <taxon>Rhizobiaceae</taxon>
        <taxon>Rhizobium/Agrobacterium group</taxon>
        <taxon>Rhizobium</taxon>
    </lineage>
</organism>